<dbReference type="Gene3D" id="3.90.1150.10">
    <property type="entry name" value="Aspartate Aminotransferase, domain 1"/>
    <property type="match status" value="1"/>
</dbReference>
<comment type="caution">
    <text evidence="9">The sequence shown here is derived from an EMBL/GenBank/DDBJ whole genome shotgun (WGS) entry which is preliminary data.</text>
</comment>
<protein>
    <submittedName>
        <fullName evidence="9">Alanine--glyoxylate aminotransferase family protein</fullName>
    </submittedName>
</protein>
<dbReference type="GO" id="GO:0019265">
    <property type="term" value="P:glycine biosynthetic process, by transamination of glyoxylate"/>
    <property type="evidence" value="ECO:0007669"/>
    <property type="project" value="TreeGrafter"/>
</dbReference>
<dbReference type="InterPro" id="IPR020578">
    <property type="entry name" value="Aminotrans_V_PyrdxlP_BS"/>
</dbReference>
<dbReference type="FunFam" id="3.40.640.10:FF:000054">
    <property type="entry name" value="Serine--glyoxylate aminotransferase"/>
    <property type="match status" value="1"/>
</dbReference>
<evidence type="ECO:0000256" key="5">
    <source>
        <dbReference type="PIRSR" id="PIRSR000524-50"/>
    </source>
</evidence>
<gene>
    <name evidence="9" type="ORF">ENV52_08675</name>
</gene>
<dbReference type="InterPro" id="IPR015421">
    <property type="entry name" value="PyrdxlP-dep_Trfase_major"/>
</dbReference>
<name>A0A7V6DQ28_9BACT</name>
<dbReference type="Gene3D" id="3.40.640.10">
    <property type="entry name" value="Type I PLP-dependent aspartate aminotransferase-like (Major domain)"/>
    <property type="match status" value="1"/>
</dbReference>
<proteinExistence type="inferred from homology"/>
<dbReference type="Pfam" id="PF00266">
    <property type="entry name" value="Aminotran_5"/>
    <property type="match status" value="1"/>
</dbReference>
<evidence type="ECO:0000256" key="3">
    <source>
        <dbReference type="ARBA" id="ARBA00022898"/>
    </source>
</evidence>
<keyword evidence="9" id="KW-0032">Aminotransferase</keyword>
<evidence type="ECO:0000259" key="8">
    <source>
        <dbReference type="Pfam" id="PF00266"/>
    </source>
</evidence>
<dbReference type="GO" id="GO:0008453">
    <property type="term" value="F:alanine-glyoxylate transaminase activity"/>
    <property type="evidence" value="ECO:0007669"/>
    <property type="project" value="TreeGrafter"/>
</dbReference>
<organism evidence="9">
    <name type="scientific">Desulfobacca acetoxidans</name>
    <dbReference type="NCBI Taxonomy" id="60893"/>
    <lineage>
        <taxon>Bacteria</taxon>
        <taxon>Pseudomonadati</taxon>
        <taxon>Thermodesulfobacteriota</taxon>
        <taxon>Desulfobaccia</taxon>
        <taxon>Desulfobaccales</taxon>
        <taxon>Desulfobaccaceae</taxon>
        <taxon>Desulfobacca</taxon>
    </lineage>
</organism>
<comment type="cofactor">
    <cofactor evidence="1 5 7">
        <name>pyridoxal 5'-phosphate</name>
        <dbReference type="ChEBI" id="CHEBI:597326"/>
    </cofactor>
</comment>
<accession>A0A7V6DQ28</accession>
<dbReference type="PROSITE" id="PS00595">
    <property type="entry name" value="AA_TRANSFER_CLASS_5"/>
    <property type="match status" value="1"/>
</dbReference>
<dbReference type="PANTHER" id="PTHR21152:SF40">
    <property type="entry name" value="ALANINE--GLYOXYLATE AMINOTRANSFERASE"/>
    <property type="match status" value="1"/>
</dbReference>
<feature type="binding site" evidence="4">
    <location>
        <position position="333"/>
    </location>
    <ligand>
        <name>substrate</name>
    </ligand>
</feature>
<feature type="modified residue" description="N6-(pyridoxal phosphate)lysine" evidence="5">
    <location>
        <position position="191"/>
    </location>
</feature>
<evidence type="ECO:0000256" key="4">
    <source>
        <dbReference type="PIRSR" id="PIRSR000524-1"/>
    </source>
</evidence>
<dbReference type="PIRSF" id="PIRSF000524">
    <property type="entry name" value="SPT"/>
    <property type="match status" value="1"/>
</dbReference>
<dbReference type="SUPFAM" id="SSF53383">
    <property type="entry name" value="PLP-dependent transferases"/>
    <property type="match status" value="1"/>
</dbReference>
<feature type="domain" description="Aminotransferase class V" evidence="8">
    <location>
        <begin position="27"/>
        <end position="327"/>
    </location>
</feature>
<dbReference type="GO" id="GO:0004760">
    <property type="term" value="F:L-serine-pyruvate transaminase activity"/>
    <property type="evidence" value="ECO:0007669"/>
    <property type="project" value="TreeGrafter"/>
</dbReference>
<evidence type="ECO:0000256" key="6">
    <source>
        <dbReference type="RuleBase" id="RU004075"/>
    </source>
</evidence>
<evidence type="ECO:0000313" key="9">
    <source>
        <dbReference type="EMBL" id="HHS29759.1"/>
    </source>
</evidence>
<dbReference type="EMBL" id="DTGR01000137">
    <property type="protein sequence ID" value="HHS29759.1"/>
    <property type="molecule type" value="Genomic_DNA"/>
</dbReference>
<reference evidence="9" key="1">
    <citation type="journal article" date="2020" name="mSystems">
        <title>Genome- and Community-Level Interaction Insights into Carbon Utilization and Element Cycling Functions of Hydrothermarchaeota in Hydrothermal Sediment.</title>
        <authorList>
            <person name="Zhou Z."/>
            <person name="Liu Y."/>
            <person name="Xu W."/>
            <person name="Pan J."/>
            <person name="Luo Z.H."/>
            <person name="Li M."/>
        </authorList>
    </citation>
    <scope>NUCLEOTIDE SEQUENCE [LARGE SCALE GENOMIC DNA]</scope>
    <source>
        <strain evidence="9">SpSt-767</strain>
    </source>
</reference>
<dbReference type="InterPro" id="IPR015422">
    <property type="entry name" value="PyrdxlP-dep_Trfase_small"/>
</dbReference>
<dbReference type="InterPro" id="IPR024169">
    <property type="entry name" value="SP_NH2Trfase/AEP_transaminase"/>
</dbReference>
<comment type="similarity">
    <text evidence="2 6">Belongs to the class-V pyridoxal-phosphate-dependent aminotransferase family.</text>
</comment>
<keyword evidence="3 5" id="KW-0663">Pyridoxal phosphate</keyword>
<dbReference type="InterPro" id="IPR000192">
    <property type="entry name" value="Aminotrans_V_dom"/>
</dbReference>
<evidence type="ECO:0000256" key="1">
    <source>
        <dbReference type="ARBA" id="ARBA00001933"/>
    </source>
</evidence>
<evidence type="ECO:0000256" key="7">
    <source>
        <dbReference type="RuleBase" id="RU004504"/>
    </source>
</evidence>
<sequence>MMKRLLMTPGPTPVAPETQLAMAQPIIHHRAPAFMELLAQVREDLKYLFQTGQEVLMFAATGTGAMEGAVANTLSPGDTALVVDGGKFGERWVELCQVYGINTEVIKVEWGYAVDPQEVAHRLDANPAIKAVFVQANETSTAVQHPVKELAEIVRAKPQCILVVDAISALGGYPLPMDEWGIDVLVAGSQKAMMLPPGLAFAALSPKAWEFVKTSTCPKYYFDFAKQLKSQQKNQTAYTSAVTLTLGLKQVLSWIREQGLEKIFARNRKLSAACKAAVRAMGLELFSKQYPSEVLTAVQVPAGIDGQKVVAKMRERGIWIAGGQAQAKGKIFRIAHMGYIDEQDLLGTIGALEIVLNDLGYKVTLGTGVKAAQEILGKEA</sequence>
<keyword evidence="9" id="KW-0808">Transferase</keyword>
<dbReference type="AlphaFoldDB" id="A0A7V6DQ28"/>
<dbReference type="PANTHER" id="PTHR21152">
    <property type="entry name" value="AMINOTRANSFERASE CLASS V"/>
    <property type="match status" value="1"/>
</dbReference>
<dbReference type="InterPro" id="IPR015424">
    <property type="entry name" value="PyrdxlP-dep_Trfase"/>
</dbReference>
<evidence type="ECO:0000256" key="2">
    <source>
        <dbReference type="ARBA" id="ARBA00009236"/>
    </source>
</evidence>